<gene>
    <name evidence="5" type="ORF">J2S04_000861</name>
</gene>
<dbReference type="InterPro" id="IPR046335">
    <property type="entry name" value="LacI/GalR-like_sensor"/>
</dbReference>
<evidence type="ECO:0000313" key="5">
    <source>
        <dbReference type="EMBL" id="MDP9727930.1"/>
    </source>
</evidence>
<dbReference type="Proteomes" id="UP001229209">
    <property type="component" value="Unassembled WGS sequence"/>
</dbReference>
<dbReference type="Gene3D" id="1.10.260.40">
    <property type="entry name" value="lambda repressor-like DNA-binding domains"/>
    <property type="match status" value="1"/>
</dbReference>
<dbReference type="SUPFAM" id="SSF53822">
    <property type="entry name" value="Periplasmic binding protein-like I"/>
    <property type="match status" value="1"/>
</dbReference>
<dbReference type="PROSITE" id="PS00356">
    <property type="entry name" value="HTH_LACI_1"/>
    <property type="match status" value="1"/>
</dbReference>
<feature type="domain" description="HTH lacI-type" evidence="4">
    <location>
        <begin position="2"/>
        <end position="58"/>
    </location>
</feature>
<dbReference type="CDD" id="cd01544">
    <property type="entry name" value="PBP1_GalR"/>
    <property type="match status" value="1"/>
</dbReference>
<dbReference type="EMBL" id="JAURUO010000004">
    <property type="protein sequence ID" value="MDP9727930.1"/>
    <property type="molecule type" value="Genomic_DNA"/>
</dbReference>
<dbReference type="Gene3D" id="3.40.50.2300">
    <property type="match status" value="2"/>
</dbReference>
<dbReference type="InterPro" id="IPR010982">
    <property type="entry name" value="Lambda_DNA-bd_dom_sf"/>
</dbReference>
<dbReference type="PANTHER" id="PTHR30146">
    <property type="entry name" value="LACI-RELATED TRANSCRIPTIONAL REPRESSOR"/>
    <property type="match status" value="1"/>
</dbReference>
<reference evidence="5 6" key="1">
    <citation type="submission" date="2023-07" db="EMBL/GenBank/DDBJ databases">
        <title>Genomic Encyclopedia of Type Strains, Phase IV (KMG-IV): sequencing the most valuable type-strain genomes for metagenomic binning, comparative biology and taxonomic classification.</title>
        <authorList>
            <person name="Goeker M."/>
        </authorList>
    </citation>
    <scope>NUCLEOTIDE SEQUENCE [LARGE SCALE GENOMIC DNA]</scope>
    <source>
        <strain evidence="5 6">DSM 25924</strain>
    </source>
</reference>
<protein>
    <submittedName>
        <fullName evidence="5">LacI family transcriptional regulator</fullName>
    </submittedName>
</protein>
<evidence type="ECO:0000256" key="3">
    <source>
        <dbReference type="ARBA" id="ARBA00023163"/>
    </source>
</evidence>
<evidence type="ECO:0000256" key="2">
    <source>
        <dbReference type="ARBA" id="ARBA00023125"/>
    </source>
</evidence>
<keyword evidence="1" id="KW-0805">Transcription regulation</keyword>
<sequence>MPTIKDVAEKASVSIATVSRVLNGDRTLAVPESTRLRVFRAAEELHYVAKRRRREKDTATVKKIGIIPFGNEELENQDPYFLSIRRGIETECNRQGIEASLLLGWRNLNEGRSDLGEFDWVMVIGEPDPFYTALENQAKNLIFIDSSPNPERFFSVVTDFERITHLVLRHLMKLGHTRIGFIGGSRLSRRDERHVAFENYMREQGLFREDWVFIGPWSINGGYELAKQALQSDDLPSAFFVASDPMAVGVIHALREAKLSVPGDIAIVGCDDIDMAAYMNPALTTIRIPAERMGKLAVQILLGSVHENEGPFQITLPSELVIRESCGSSLEPS</sequence>
<evidence type="ECO:0000313" key="6">
    <source>
        <dbReference type="Proteomes" id="UP001229209"/>
    </source>
</evidence>
<name>A0ABT9LUH8_9BACL</name>
<dbReference type="CDD" id="cd01392">
    <property type="entry name" value="HTH_LacI"/>
    <property type="match status" value="1"/>
</dbReference>
<evidence type="ECO:0000259" key="4">
    <source>
        <dbReference type="PROSITE" id="PS50932"/>
    </source>
</evidence>
<keyword evidence="6" id="KW-1185">Reference proteome</keyword>
<organism evidence="5 6">
    <name type="scientific">Alicyclobacillus tolerans</name>
    <dbReference type="NCBI Taxonomy" id="90970"/>
    <lineage>
        <taxon>Bacteria</taxon>
        <taxon>Bacillati</taxon>
        <taxon>Bacillota</taxon>
        <taxon>Bacilli</taxon>
        <taxon>Bacillales</taxon>
        <taxon>Alicyclobacillaceae</taxon>
        <taxon>Alicyclobacillus</taxon>
    </lineage>
</organism>
<keyword evidence="3" id="KW-0804">Transcription</keyword>
<accession>A0ABT9LUH8</accession>
<comment type="caution">
    <text evidence="5">The sequence shown here is derived from an EMBL/GenBank/DDBJ whole genome shotgun (WGS) entry which is preliminary data.</text>
</comment>
<dbReference type="PROSITE" id="PS50932">
    <property type="entry name" value="HTH_LACI_2"/>
    <property type="match status" value="1"/>
</dbReference>
<dbReference type="PANTHER" id="PTHR30146:SF149">
    <property type="entry name" value="HTH-TYPE TRANSCRIPTIONAL REGULATOR EBGR"/>
    <property type="match status" value="1"/>
</dbReference>
<evidence type="ECO:0000256" key="1">
    <source>
        <dbReference type="ARBA" id="ARBA00023015"/>
    </source>
</evidence>
<dbReference type="SUPFAM" id="SSF47413">
    <property type="entry name" value="lambda repressor-like DNA-binding domains"/>
    <property type="match status" value="1"/>
</dbReference>
<keyword evidence="2" id="KW-0238">DNA-binding</keyword>
<proteinExistence type="predicted"/>
<dbReference type="InterPro" id="IPR028082">
    <property type="entry name" value="Peripla_BP_I"/>
</dbReference>
<dbReference type="RefSeq" id="WP_203114666.1">
    <property type="nucleotide sequence ID" value="NZ_JAURUO010000004.1"/>
</dbReference>
<dbReference type="Pfam" id="PF13377">
    <property type="entry name" value="Peripla_BP_3"/>
    <property type="match status" value="1"/>
</dbReference>
<dbReference type="Pfam" id="PF00356">
    <property type="entry name" value="LacI"/>
    <property type="match status" value="1"/>
</dbReference>
<dbReference type="SMART" id="SM00354">
    <property type="entry name" value="HTH_LACI"/>
    <property type="match status" value="1"/>
</dbReference>
<dbReference type="InterPro" id="IPR000843">
    <property type="entry name" value="HTH_LacI"/>
</dbReference>
<dbReference type="PRINTS" id="PR00036">
    <property type="entry name" value="HTHLACI"/>
</dbReference>